<evidence type="ECO:0000313" key="6">
    <source>
        <dbReference type="Proteomes" id="UP000199103"/>
    </source>
</evidence>
<evidence type="ECO:0000256" key="1">
    <source>
        <dbReference type="ARBA" id="ARBA00023015"/>
    </source>
</evidence>
<dbReference type="SUPFAM" id="SSF46689">
    <property type="entry name" value="Homeodomain-like"/>
    <property type="match status" value="1"/>
</dbReference>
<reference evidence="5 6" key="1">
    <citation type="submission" date="2016-10" db="EMBL/GenBank/DDBJ databases">
        <authorList>
            <person name="de Groot N.N."/>
        </authorList>
    </citation>
    <scope>NUCLEOTIDE SEQUENCE [LARGE SCALE GENOMIC DNA]</scope>
    <source>
        <strain evidence="5 6">DSM 21800</strain>
    </source>
</reference>
<accession>A0A1H1S661</accession>
<name>A0A1H1S661_9ACTN</name>
<dbReference type="PRINTS" id="PR00032">
    <property type="entry name" value="HTHARAC"/>
</dbReference>
<keyword evidence="2 5" id="KW-0238">DNA-binding</keyword>
<dbReference type="STRING" id="630515.SAMN04489812_1898"/>
<dbReference type="OrthoDB" id="3186094at2"/>
<dbReference type="RefSeq" id="WP_091523479.1">
    <property type="nucleotide sequence ID" value="NZ_LT629772.1"/>
</dbReference>
<dbReference type="InterPro" id="IPR003313">
    <property type="entry name" value="AraC-bd"/>
</dbReference>
<dbReference type="SUPFAM" id="SSF51215">
    <property type="entry name" value="Regulatory protein AraC"/>
    <property type="match status" value="1"/>
</dbReference>
<dbReference type="Gene3D" id="2.60.120.280">
    <property type="entry name" value="Regulatory protein AraC"/>
    <property type="match status" value="1"/>
</dbReference>
<dbReference type="PROSITE" id="PS01124">
    <property type="entry name" value="HTH_ARAC_FAMILY_2"/>
    <property type="match status" value="1"/>
</dbReference>
<dbReference type="GO" id="GO:0043565">
    <property type="term" value="F:sequence-specific DNA binding"/>
    <property type="evidence" value="ECO:0007669"/>
    <property type="project" value="InterPro"/>
</dbReference>
<dbReference type="InterPro" id="IPR037923">
    <property type="entry name" value="HTH-like"/>
</dbReference>
<dbReference type="SMART" id="SM00342">
    <property type="entry name" value="HTH_ARAC"/>
    <property type="match status" value="1"/>
</dbReference>
<organism evidence="5 6">
    <name type="scientific">Microlunatus soli</name>
    <dbReference type="NCBI Taxonomy" id="630515"/>
    <lineage>
        <taxon>Bacteria</taxon>
        <taxon>Bacillati</taxon>
        <taxon>Actinomycetota</taxon>
        <taxon>Actinomycetes</taxon>
        <taxon>Propionibacteriales</taxon>
        <taxon>Propionibacteriaceae</taxon>
        <taxon>Microlunatus</taxon>
    </lineage>
</organism>
<dbReference type="GO" id="GO:0003700">
    <property type="term" value="F:DNA-binding transcription factor activity"/>
    <property type="evidence" value="ECO:0007669"/>
    <property type="project" value="InterPro"/>
</dbReference>
<proteinExistence type="predicted"/>
<evidence type="ECO:0000256" key="2">
    <source>
        <dbReference type="ARBA" id="ARBA00023125"/>
    </source>
</evidence>
<protein>
    <submittedName>
        <fullName evidence="5">AraC-type DNA-binding protein</fullName>
    </submittedName>
</protein>
<feature type="domain" description="HTH araC/xylS-type" evidence="4">
    <location>
        <begin position="173"/>
        <end position="271"/>
    </location>
</feature>
<dbReference type="InterPro" id="IPR020449">
    <property type="entry name" value="Tscrpt_reg_AraC-type_HTH"/>
</dbReference>
<dbReference type="InterPro" id="IPR009057">
    <property type="entry name" value="Homeodomain-like_sf"/>
</dbReference>
<keyword evidence="6" id="KW-1185">Reference proteome</keyword>
<keyword evidence="3" id="KW-0804">Transcription</keyword>
<gene>
    <name evidence="5" type="ORF">SAMN04489812_1898</name>
</gene>
<evidence type="ECO:0000256" key="3">
    <source>
        <dbReference type="ARBA" id="ARBA00023163"/>
    </source>
</evidence>
<dbReference type="Gene3D" id="1.10.10.60">
    <property type="entry name" value="Homeodomain-like"/>
    <property type="match status" value="1"/>
</dbReference>
<evidence type="ECO:0000313" key="5">
    <source>
        <dbReference type="EMBL" id="SDS43474.1"/>
    </source>
</evidence>
<dbReference type="InterPro" id="IPR018060">
    <property type="entry name" value="HTH_AraC"/>
</dbReference>
<evidence type="ECO:0000259" key="4">
    <source>
        <dbReference type="PROSITE" id="PS01124"/>
    </source>
</evidence>
<dbReference type="EMBL" id="LT629772">
    <property type="protein sequence ID" value="SDS43474.1"/>
    <property type="molecule type" value="Genomic_DNA"/>
</dbReference>
<dbReference type="PANTHER" id="PTHR43280:SF2">
    <property type="entry name" value="HTH-TYPE TRANSCRIPTIONAL REGULATOR EXSA"/>
    <property type="match status" value="1"/>
</dbReference>
<dbReference type="PANTHER" id="PTHR43280">
    <property type="entry name" value="ARAC-FAMILY TRANSCRIPTIONAL REGULATOR"/>
    <property type="match status" value="1"/>
</dbReference>
<keyword evidence="1" id="KW-0805">Transcription regulation</keyword>
<sequence>MASEQTTRWSAYFGRSPALDGLGLRCLGVGLQDGHPAPVVDRVLEHYALVHIESGAGTLVSAGEQHGVMPGSLFWLLPGIRHSYGPDERGWRERWLLFDGPAVDVFLRVGLITAESPLRRTAGTRALLDGFARIRTLAEQRSALSEAAIAVTLQEMILATSGSGPSPQRADDHQLVDRARDLATSPLTVDQIAARLGVTGAELRRAIRSETGLAAKPYLLGVRIEIAQSMLADSDARVSQIAHRCGYDDPGYFSRAFTGYVGISPTQFREQQQR</sequence>
<dbReference type="Pfam" id="PF12833">
    <property type="entry name" value="HTH_18"/>
    <property type="match status" value="1"/>
</dbReference>
<dbReference type="Proteomes" id="UP000199103">
    <property type="component" value="Chromosome I"/>
</dbReference>
<dbReference type="AlphaFoldDB" id="A0A1H1S661"/>
<dbReference type="Pfam" id="PF02311">
    <property type="entry name" value="AraC_binding"/>
    <property type="match status" value="1"/>
</dbReference>